<keyword evidence="4 6" id="KW-1133">Transmembrane helix</keyword>
<protein>
    <submittedName>
        <fullName evidence="8">Cytochrome C assembly protein</fullName>
    </submittedName>
</protein>
<name>A0A2T2XJZ7_9FIRM</name>
<dbReference type="PANTHER" id="PTHR30071">
    <property type="entry name" value="HEME EXPORTER PROTEIN C"/>
    <property type="match status" value="1"/>
</dbReference>
<organism evidence="8 9">
    <name type="scientific">Sulfobacillus benefaciens</name>
    <dbReference type="NCBI Taxonomy" id="453960"/>
    <lineage>
        <taxon>Bacteria</taxon>
        <taxon>Bacillati</taxon>
        <taxon>Bacillota</taxon>
        <taxon>Clostridia</taxon>
        <taxon>Eubacteriales</taxon>
        <taxon>Clostridiales Family XVII. Incertae Sedis</taxon>
        <taxon>Sulfobacillus</taxon>
    </lineage>
</organism>
<sequence>MTFVGYLMASVLYVGALYEGRRERWGRYGVLAGWAAQTIFLITDAITTHGLPVATLYDWMSFFVWLMISLFLVIQLRRNYTHIGSFLVPIVFLLWLVSQFLAHHNKGTALSATGAWLGLHIVLATASYAAFLFAAVFGIMYTEKERELKNKRVRLFYYQLPPLDEMDEVGSHLVMLGVPLLAVALVLGAYVAKSVSGYYWTWTAKEIWSLVIWLVYAGYLTLRWVAGWRGHRAAVYVMLAFLLVIINFWGINTLFPGAGYF</sequence>
<dbReference type="PANTHER" id="PTHR30071:SF1">
    <property type="entry name" value="CYTOCHROME B_B6 PROTEIN-RELATED"/>
    <property type="match status" value="1"/>
</dbReference>
<dbReference type="Pfam" id="PF01578">
    <property type="entry name" value="Cytochrom_C_asm"/>
    <property type="match status" value="1"/>
</dbReference>
<feature type="transmembrane region" description="Helical" evidence="6">
    <location>
        <begin position="114"/>
        <end position="142"/>
    </location>
</feature>
<keyword evidence="5 6" id="KW-0472">Membrane</keyword>
<evidence type="ECO:0000256" key="2">
    <source>
        <dbReference type="ARBA" id="ARBA00022692"/>
    </source>
</evidence>
<keyword evidence="3" id="KW-0201">Cytochrome c-type biogenesis</keyword>
<keyword evidence="2 6" id="KW-0812">Transmembrane</keyword>
<evidence type="ECO:0000259" key="7">
    <source>
        <dbReference type="Pfam" id="PF01578"/>
    </source>
</evidence>
<feature type="transmembrane region" description="Helical" evidence="6">
    <location>
        <begin position="59"/>
        <end position="76"/>
    </location>
</feature>
<dbReference type="InterPro" id="IPR045062">
    <property type="entry name" value="Cyt_c_biogenesis_CcsA/CcmC"/>
</dbReference>
<evidence type="ECO:0000256" key="6">
    <source>
        <dbReference type="SAM" id="Phobius"/>
    </source>
</evidence>
<dbReference type="GO" id="GO:0005886">
    <property type="term" value="C:plasma membrane"/>
    <property type="evidence" value="ECO:0007669"/>
    <property type="project" value="TreeGrafter"/>
</dbReference>
<proteinExistence type="predicted"/>
<dbReference type="InterPro" id="IPR002541">
    <property type="entry name" value="Cyt_c_assembly"/>
</dbReference>
<feature type="transmembrane region" description="Helical" evidence="6">
    <location>
        <begin position="173"/>
        <end position="192"/>
    </location>
</feature>
<gene>
    <name evidence="8" type="ORF">C7B46_03690</name>
</gene>
<evidence type="ECO:0000256" key="4">
    <source>
        <dbReference type="ARBA" id="ARBA00022989"/>
    </source>
</evidence>
<dbReference type="Proteomes" id="UP000242972">
    <property type="component" value="Unassembled WGS sequence"/>
</dbReference>
<dbReference type="AlphaFoldDB" id="A0A2T2XJZ7"/>
<dbReference type="GO" id="GO:0017004">
    <property type="term" value="P:cytochrome complex assembly"/>
    <property type="evidence" value="ECO:0007669"/>
    <property type="project" value="UniProtKB-KW"/>
</dbReference>
<feature type="transmembrane region" description="Helical" evidence="6">
    <location>
        <begin position="207"/>
        <end position="226"/>
    </location>
</feature>
<evidence type="ECO:0000313" key="8">
    <source>
        <dbReference type="EMBL" id="PSR34822.1"/>
    </source>
</evidence>
<feature type="transmembrane region" description="Helical" evidence="6">
    <location>
        <begin position="233"/>
        <end position="251"/>
    </location>
</feature>
<evidence type="ECO:0000256" key="3">
    <source>
        <dbReference type="ARBA" id="ARBA00022748"/>
    </source>
</evidence>
<evidence type="ECO:0000256" key="1">
    <source>
        <dbReference type="ARBA" id="ARBA00004141"/>
    </source>
</evidence>
<dbReference type="GO" id="GO:0020037">
    <property type="term" value="F:heme binding"/>
    <property type="evidence" value="ECO:0007669"/>
    <property type="project" value="InterPro"/>
</dbReference>
<feature type="transmembrane region" description="Helical" evidence="6">
    <location>
        <begin position="28"/>
        <end position="47"/>
    </location>
</feature>
<comment type="caution">
    <text evidence="8">The sequence shown here is derived from an EMBL/GenBank/DDBJ whole genome shotgun (WGS) entry which is preliminary data.</text>
</comment>
<feature type="domain" description="Cytochrome c assembly protein" evidence="7">
    <location>
        <begin position="55"/>
        <end position="254"/>
    </location>
</feature>
<feature type="transmembrane region" description="Helical" evidence="6">
    <location>
        <begin position="83"/>
        <end position="102"/>
    </location>
</feature>
<evidence type="ECO:0000313" key="9">
    <source>
        <dbReference type="Proteomes" id="UP000242972"/>
    </source>
</evidence>
<evidence type="ECO:0000256" key="5">
    <source>
        <dbReference type="ARBA" id="ARBA00023136"/>
    </source>
</evidence>
<reference evidence="8 9" key="1">
    <citation type="journal article" date="2014" name="BMC Genomics">
        <title>Comparison of environmental and isolate Sulfobacillus genomes reveals diverse carbon, sulfur, nitrogen, and hydrogen metabolisms.</title>
        <authorList>
            <person name="Justice N.B."/>
            <person name="Norman A."/>
            <person name="Brown C.T."/>
            <person name="Singh A."/>
            <person name="Thomas B.C."/>
            <person name="Banfield J.F."/>
        </authorList>
    </citation>
    <scope>NUCLEOTIDE SEQUENCE [LARGE SCALE GENOMIC DNA]</scope>
    <source>
        <strain evidence="8">AMDSBA4</strain>
    </source>
</reference>
<dbReference type="EMBL" id="PXYW01000006">
    <property type="protein sequence ID" value="PSR34822.1"/>
    <property type="molecule type" value="Genomic_DNA"/>
</dbReference>
<comment type="subcellular location">
    <subcellularLocation>
        <location evidence="1">Membrane</location>
        <topology evidence="1">Multi-pass membrane protein</topology>
    </subcellularLocation>
</comment>
<accession>A0A2T2XJZ7</accession>